<feature type="compositionally biased region" description="Basic and acidic residues" evidence="2">
    <location>
        <begin position="794"/>
        <end position="810"/>
    </location>
</feature>
<dbReference type="PANTHER" id="PTHR32305">
    <property type="match status" value="1"/>
</dbReference>
<evidence type="ECO:0000259" key="3">
    <source>
        <dbReference type="Pfam" id="PF25023"/>
    </source>
</evidence>
<dbReference type="InterPro" id="IPR006530">
    <property type="entry name" value="YD"/>
</dbReference>
<dbReference type="Proteomes" id="UP000182567">
    <property type="component" value="Chromosome"/>
</dbReference>
<dbReference type="OrthoDB" id="9816400at2"/>
<feature type="compositionally biased region" description="Basic and acidic residues" evidence="2">
    <location>
        <begin position="817"/>
        <end position="828"/>
    </location>
</feature>
<dbReference type="InterPro" id="IPR056823">
    <property type="entry name" value="TEN-like_YD-shell"/>
</dbReference>
<dbReference type="GeneID" id="46909398"/>
<keyword evidence="1" id="KW-0677">Repeat</keyword>
<dbReference type="PANTHER" id="PTHR32305:SF15">
    <property type="entry name" value="PROTEIN RHSA-RELATED"/>
    <property type="match status" value="1"/>
</dbReference>
<dbReference type="NCBIfam" id="TIGR01643">
    <property type="entry name" value="YD_repeat_2x"/>
    <property type="match status" value="6"/>
</dbReference>
<dbReference type="InterPro" id="IPR050708">
    <property type="entry name" value="T6SS_VgrG/RHS"/>
</dbReference>
<evidence type="ECO:0000256" key="2">
    <source>
        <dbReference type="SAM" id="MobiDB-lite"/>
    </source>
</evidence>
<dbReference type="Pfam" id="PF25023">
    <property type="entry name" value="TEN_YD-shell"/>
    <property type="match status" value="2"/>
</dbReference>
<name>A0A1J0EL76_9PSED</name>
<dbReference type="EMBL" id="CP017886">
    <property type="protein sequence ID" value="APC16817.1"/>
    <property type="molecule type" value="Genomic_DNA"/>
</dbReference>
<evidence type="ECO:0000313" key="4">
    <source>
        <dbReference type="EMBL" id="APC16817.1"/>
    </source>
</evidence>
<dbReference type="InterPro" id="IPR022385">
    <property type="entry name" value="Rhs_assc_core"/>
</dbReference>
<organism evidence="4 5">
    <name type="scientific">Pseudomonas frederiksbergensis</name>
    <dbReference type="NCBI Taxonomy" id="104087"/>
    <lineage>
        <taxon>Bacteria</taxon>
        <taxon>Pseudomonadati</taxon>
        <taxon>Pseudomonadota</taxon>
        <taxon>Gammaproteobacteria</taxon>
        <taxon>Pseudomonadales</taxon>
        <taxon>Pseudomonadaceae</taxon>
        <taxon>Pseudomonas</taxon>
    </lineage>
</organism>
<sequence>MNTRIFRVGLLALAVGGTLVTVPFWQAPERGWSFTYNAKGLLEYSDGPRTDVNDITHYEYDTEGNLTRVTNTLGHITELSNFDYMGNPQTIIDPNGVATTLTYAPQGWLTSVSIENSTIQFEYNAVGDITKLIRGDGSWLAYTWDDARRLTRITNSLEERVEFDVDPMGNRTATRLKDSAGNLTKQHRWVYDELGRLLHSVGAAGQTRRLQYDLNDNPTVATNPRNDSNSRAYDPLDRLVKNTDPLNGTTRFEYDAQDNLTHVHDPRGVITRYQYDGLGNLTHLVSPDSGTHIYKHDAAGNITQKTDARGVVTLFTYDALNRLTARRYPAKPQLDTQFHYDAMAEGNKGSGRLTGVEDSNGVLSYTYDEQGNLTGQRHLLTTNEVARSDNLGYGYDGANRLIRIDYPTGFSIDYLRNSAGQVSQVQMRLGADEPISFASNLAYLPFGPLKSLTWTNGATLERSYDQDYRLTAQIVAGWSNLYDYDANGNITQIQSNLFGELNYSYDALDRLTEETDASRQQTFTYDAVGNRTDKTLAPLIEGQVQESAVTTYQYDASNNRLTQIDDQVVIADAAGNLTQDRADRQLTYDEQNRLSSVKNGDLTLAEFRYNVLGQRTQKITPQSVTTFLYGPDGQLLGETLFDSQGNKLTSQYYVWLEGLPLGGVSVNYDATGALANSTSFYIHSDHLNTPRIATNASQHTIWQWKSDAFGAGETSGSLTLNLRFPGQYYDAESGLYYNYFRDYDPEAGRYVQSDPIGLNGGLNTYGYVEGNPISFFDPYGLTKPNLGSGVESHNGGKEHVHWGDKSDPRKNAVNKDGSIRHGKEPPQQIKDKINDKFNWNLKIPLILIPLSPETLERINPQRLPDPMEGVPREC</sequence>
<accession>A0A1J0EL76</accession>
<protein>
    <submittedName>
        <fullName evidence="4">Sugar-binding protein</fullName>
    </submittedName>
</protein>
<dbReference type="RefSeq" id="WP_071552710.1">
    <property type="nucleotide sequence ID" value="NZ_CP017886.1"/>
</dbReference>
<reference evidence="5" key="1">
    <citation type="submission" date="2016-10" db="EMBL/GenBank/DDBJ databases">
        <title>Pseudomonas frederiksbergensis ERGS4:02 complete genome.</title>
        <authorList>
            <person name="Kumar R."/>
            <person name="Acharya V."/>
            <person name="Singh D."/>
        </authorList>
    </citation>
    <scope>NUCLEOTIDE SEQUENCE [LARGE SCALE GENOMIC DNA]</scope>
    <source>
        <strain evidence="5">ERGS4:02</strain>
    </source>
</reference>
<proteinExistence type="predicted"/>
<gene>
    <name evidence="4" type="ORF">BLL42_14145</name>
</gene>
<evidence type="ECO:0000313" key="5">
    <source>
        <dbReference type="Proteomes" id="UP000182567"/>
    </source>
</evidence>
<dbReference type="NCBIfam" id="TIGR03696">
    <property type="entry name" value="Rhs_assc_core"/>
    <property type="match status" value="1"/>
</dbReference>
<feature type="domain" description="Teneurin-like YD-shell" evidence="3">
    <location>
        <begin position="186"/>
        <end position="341"/>
    </location>
</feature>
<evidence type="ECO:0000256" key="1">
    <source>
        <dbReference type="ARBA" id="ARBA00022737"/>
    </source>
</evidence>
<dbReference type="InterPro" id="IPR031325">
    <property type="entry name" value="RHS_repeat"/>
</dbReference>
<feature type="region of interest" description="Disordered" evidence="2">
    <location>
        <begin position="791"/>
        <end position="828"/>
    </location>
</feature>
<dbReference type="Pfam" id="PF05593">
    <property type="entry name" value="RHS_repeat"/>
    <property type="match status" value="1"/>
</dbReference>
<dbReference type="Gene3D" id="2.180.10.10">
    <property type="entry name" value="RHS repeat-associated core"/>
    <property type="match status" value="2"/>
</dbReference>
<dbReference type="AlphaFoldDB" id="A0A1J0EL76"/>
<feature type="domain" description="Teneurin-like YD-shell" evidence="3">
    <location>
        <begin position="501"/>
        <end position="754"/>
    </location>
</feature>